<organism evidence="1 2">
    <name type="scientific">Actinoallomurus iriomotensis</name>
    <dbReference type="NCBI Taxonomy" id="478107"/>
    <lineage>
        <taxon>Bacteria</taxon>
        <taxon>Bacillati</taxon>
        <taxon>Actinomycetota</taxon>
        <taxon>Actinomycetes</taxon>
        <taxon>Streptosporangiales</taxon>
        <taxon>Thermomonosporaceae</taxon>
        <taxon>Actinoallomurus</taxon>
    </lineage>
</organism>
<dbReference type="Proteomes" id="UP001165135">
    <property type="component" value="Unassembled WGS sequence"/>
</dbReference>
<dbReference type="EMBL" id="BSTJ01000023">
    <property type="protein sequence ID" value="GLY81821.1"/>
    <property type="molecule type" value="Genomic_DNA"/>
</dbReference>
<reference evidence="1" key="1">
    <citation type="submission" date="2023-03" db="EMBL/GenBank/DDBJ databases">
        <title>Actinoallomurus iriomotensis NBRC 103681.</title>
        <authorList>
            <person name="Ichikawa N."/>
            <person name="Sato H."/>
            <person name="Tonouchi N."/>
        </authorList>
    </citation>
    <scope>NUCLEOTIDE SEQUENCE</scope>
    <source>
        <strain evidence="1">NBRC 103681</strain>
    </source>
</reference>
<gene>
    <name evidence="1" type="ORF">Airi01_100880</name>
</gene>
<proteinExistence type="predicted"/>
<protein>
    <submittedName>
        <fullName evidence="1">Uncharacterized protein</fullName>
    </submittedName>
</protein>
<dbReference type="AlphaFoldDB" id="A0A9W6RSP5"/>
<name>A0A9W6RSP5_9ACTN</name>
<accession>A0A9W6RSP5</accession>
<comment type="caution">
    <text evidence="1">The sequence shown here is derived from an EMBL/GenBank/DDBJ whole genome shotgun (WGS) entry which is preliminary data.</text>
</comment>
<sequence>MTTASRDRMTVSALHTIATRTWEPPTGPERDAMLARLRERADGRTDLLVEAAGVLLGVRPDDEHDPRHRQGTAGAAMLLEVAGVDEDDERVQRWVPVGRERRDRWRRPEAPRGW</sequence>
<evidence type="ECO:0000313" key="2">
    <source>
        <dbReference type="Proteomes" id="UP001165135"/>
    </source>
</evidence>
<dbReference type="RefSeq" id="WP_285636774.1">
    <property type="nucleotide sequence ID" value="NZ_BSTJ01000023.1"/>
</dbReference>
<evidence type="ECO:0000313" key="1">
    <source>
        <dbReference type="EMBL" id="GLY81821.1"/>
    </source>
</evidence>